<comment type="catalytic activity">
    <reaction evidence="1">
        <text>Hydrolysis of (1-&gt;4)-beta-D-glucosidic linkages in cellulose and cellotetraose, releasing cellobiose from the non-reducing ends of the chains.</text>
        <dbReference type="EC" id="3.2.1.91"/>
    </reaction>
</comment>
<dbReference type="SUPFAM" id="SSF49899">
    <property type="entry name" value="Concanavalin A-like lectins/glucanases"/>
    <property type="match status" value="1"/>
</dbReference>
<dbReference type="GO" id="GO:0016162">
    <property type="term" value="F:cellulose 1,4-beta-cellobiosidase activity"/>
    <property type="evidence" value="ECO:0007669"/>
    <property type="project" value="UniProtKB-EC"/>
</dbReference>
<evidence type="ECO:0000256" key="9">
    <source>
        <dbReference type="ARBA" id="ARBA00023326"/>
    </source>
</evidence>
<reference evidence="11 12" key="1">
    <citation type="journal article" date="2018" name="Evol. Lett.">
        <title>Horizontal gene cluster transfer increased hallucinogenic mushroom diversity.</title>
        <authorList>
            <person name="Reynolds H.T."/>
            <person name="Vijayakumar V."/>
            <person name="Gluck-Thaler E."/>
            <person name="Korotkin H.B."/>
            <person name="Matheny P.B."/>
            <person name="Slot J.C."/>
        </authorList>
    </citation>
    <scope>NUCLEOTIDE SEQUENCE [LARGE SCALE GENOMIC DNA]</scope>
    <source>
        <strain evidence="11 12">2629</strain>
    </source>
</reference>
<dbReference type="EMBL" id="NHTK01005276">
    <property type="protein sequence ID" value="PPQ81468.1"/>
    <property type="molecule type" value="Genomic_DNA"/>
</dbReference>
<keyword evidence="9" id="KW-0624">Polysaccharide degradation</keyword>
<dbReference type="EC" id="3.2.1.91" evidence="3"/>
<organism evidence="11 12">
    <name type="scientific">Panaeolus cyanescens</name>
    <dbReference type="NCBI Taxonomy" id="181874"/>
    <lineage>
        <taxon>Eukaryota</taxon>
        <taxon>Fungi</taxon>
        <taxon>Dikarya</taxon>
        <taxon>Basidiomycota</taxon>
        <taxon>Agaricomycotina</taxon>
        <taxon>Agaricomycetes</taxon>
        <taxon>Agaricomycetidae</taxon>
        <taxon>Agaricales</taxon>
        <taxon>Agaricineae</taxon>
        <taxon>Galeropsidaceae</taxon>
        <taxon>Panaeolus</taxon>
    </lineage>
</organism>
<proteinExistence type="inferred from homology"/>
<dbReference type="PANTHER" id="PTHR33753">
    <property type="entry name" value="1,4-BETA-D-GLUCAN CELLOBIOHYDROLASE B"/>
    <property type="match status" value="1"/>
</dbReference>
<dbReference type="STRING" id="181874.A0A409WSH4"/>
<dbReference type="InterPro" id="IPR037019">
    <property type="entry name" value="Glyco_hydro_7_sf"/>
</dbReference>
<feature type="signal peptide" evidence="10">
    <location>
        <begin position="1"/>
        <end position="18"/>
    </location>
</feature>
<keyword evidence="4 10" id="KW-0732">Signal</keyword>
<gene>
    <name evidence="11" type="ORF">CVT24_001454</name>
</gene>
<comment type="caution">
    <text evidence="11">The sequence shown here is derived from an EMBL/GenBank/DDBJ whole genome shotgun (WGS) entry which is preliminary data.</text>
</comment>
<dbReference type="OrthoDB" id="2864207at2759"/>
<keyword evidence="5" id="KW-0378">Hydrolase</keyword>
<keyword evidence="12" id="KW-1185">Reference proteome</keyword>
<evidence type="ECO:0000256" key="6">
    <source>
        <dbReference type="ARBA" id="ARBA00023001"/>
    </source>
</evidence>
<evidence type="ECO:0000256" key="2">
    <source>
        <dbReference type="ARBA" id="ARBA00006044"/>
    </source>
</evidence>
<protein>
    <recommendedName>
        <fullName evidence="3">cellulose 1,4-beta-cellobiosidase (non-reducing end)</fullName>
        <ecNumber evidence="3">3.2.1.91</ecNumber>
    </recommendedName>
</protein>
<dbReference type="PANTHER" id="PTHR33753:SF2">
    <property type="entry name" value="GLYCOSIDE HYDROLASE FAMILY 7 PROTEIN"/>
    <property type="match status" value="1"/>
</dbReference>
<sequence length="71" mass="7691">MLQKAVLVALSMIAMALGQQFGTVTAETHPTLTWAKCTKSGGCATQSQGRIVLDADSRWLHDKNGYTNCYT</sequence>
<dbReference type="InterPro" id="IPR001722">
    <property type="entry name" value="Glyco_hydro_7"/>
</dbReference>
<dbReference type="Pfam" id="PF00840">
    <property type="entry name" value="Glyco_hydro_7"/>
    <property type="match status" value="1"/>
</dbReference>
<evidence type="ECO:0000256" key="1">
    <source>
        <dbReference type="ARBA" id="ARBA00001641"/>
    </source>
</evidence>
<evidence type="ECO:0000256" key="5">
    <source>
        <dbReference type="ARBA" id="ARBA00022801"/>
    </source>
</evidence>
<evidence type="ECO:0000256" key="7">
    <source>
        <dbReference type="ARBA" id="ARBA00023277"/>
    </source>
</evidence>
<evidence type="ECO:0000256" key="3">
    <source>
        <dbReference type="ARBA" id="ARBA00012561"/>
    </source>
</evidence>
<keyword evidence="7" id="KW-0119">Carbohydrate metabolism</keyword>
<name>A0A409WSH4_9AGAR</name>
<feature type="non-terminal residue" evidence="11">
    <location>
        <position position="71"/>
    </location>
</feature>
<evidence type="ECO:0000256" key="4">
    <source>
        <dbReference type="ARBA" id="ARBA00022729"/>
    </source>
</evidence>
<feature type="chain" id="PRO_5019439715" description="cellulose 1,4-beta-cellobiosidase (non-reducing end)" evidence="10">
    <location>
        <begin position="19"/>
        <end position="71"/>
    </location>
</feature>
<comment type="similarity">
    <text evidence="2">Belongs to the glycosyl hydrolase 7 (cellulase C) family.</text>
</comment>
<dbReference type="Proteomes" id="UP000284842">
    <property type="component" value="Unassembled WGS sequence"/>
</dbReference>
<dbReference type="InterPro" id="IPR013320">
    <property type="entry name" value="ConA-like_dom_sf"/>
</dbReference>
<dbReference type="AlphaFoldDB" id="A0A409WSH4"/>
<evidence type="ECO:0000256" key="8">
    <source>
        <dbReference type="ARBA" id="ARBA00023295"/>
    </source>
</evidence>
<dbReference type="Gene3D" id="2.70.100.10">
    <property type="entry name" value="Glycoside hydrolase, family 7, domain"/>
    <property type="match status" value="1"/>
</dbReference>
<evidence type="ECO:0000313" key="11">
    <source>
        <dbReference type="EMBL" id="PPQ81468.1"/>
    </source>
</evidence>
<evidence type="ECO:0000256" key="10">
    <source>
        <dbReference type="SAM" id="SignalP"/>
    </source>
</evidence>
<evidence type="ECO:0000313" key="12">
    <source>
        <dbReference type="Proteomes" id="UP000284842"/>
    </source>
</evidence>
<keyword evidence="8" id="KW-0326">Glycosidase</keyword>
<dbReference type="InParanoid" id="A0A409WSH4"/>
<dbReference type="GO" id="GO:0030245">
    <property type="term" value="P:cellulose catabolic process"/>
    <property type="evidence" value="ECO:0007669"/>
    <property type="project" value="UniProtKB-KW"/>
</dbReference>
<keyword evidence="6" id="KW-0136">Cellulose degradation</keyword>
<accession>A0A409WSH4</accession>